<gene>
    <name evidence="1" type="ORF">JO391_07540</name>
</gene>
<reference evidence="1" key="1">
    <citation type="submission" date="2021-02" db="EMBL/GenBank/DDBJ databases">
        <title>Rhodobacter shimadae sp. nov., an aerobic anoxygenic phototrophic bacterium isolated from a hot spring.</title>
        <authorList>
            <person name="Muramatsu S."/>
            <person name="Haruta S."/>
            <person name="Hirose S."/>
            <person name="Hanada S."/>
        </authorList>
    </citation>
    <scope>NUCLEOTIDE SEQUENCE</scope>
    <source>
        <strain evidence="1">N10</strain>
    </source>
</reference>
<dbReference type="KEGG" id="nsm:JO391_07540"/>
<name>A0A8G0ZYD1_9RHOB</name>
<dbReference type="AlphaFoldDB" id="A0A8G0ZYD1"/>
<dbReference type="EMBL" id="CP069370">
    <property type="protein sequence ID" value="QYZ71347.1"/>
    <property type="molecule type" value="Genomic_DNA"/>
</dbReference>
<organism evidence="1 2">
    <name type="scientific">Neotabrizicola shimadae</name>
    <dbReference type="NCBI Taxonomy" id="2807096"/>
    <lineage>
        <taxon>Bacteria</taxon>
        <taxon>Pseudomonadati</taxon>
        <taxon>Pseudomonadota</taxon>
        <taxon>Alphaproteobacteria</taxon>
        <taxon>Rhodobacterales</taxon>
        <taxon>Paracoccaceae</taxon>
        <taxon>Neotabrizicola</taxon>
    </lineage>
</organism>
<dbReference type="Proteomes" id="UP000826300">
    <property type="component" value="Chromosome"/>
</dbReference>
<accession>A0A8G0ZYD1</accession>
<keyword evidence="2" id="KW-1185">Reference proteome</keyword>
<protein>
    <recommendedName>
        <fullName evidence="3">Sulfotransferase family protein</fullName>
    </recommendedName>
</protein>
<dbReference type="InterPro" id="IPR027417">
    <property type="entry name" value="P-loop_NTPase"/>
</dbReference>
<sequence>MKKRVVFHVGAPKTATTSLQVACVRRRHELRKEGIFYPVFRTPAYPGRRNKLYTEDQQGDVFEHSMISHLPLFWSFQKRLHPTFQEREKLDSNLAEWKSLIKEFRDGPEHTIIISAETVFFQHEDMNLYELLSLFDGMERTLAFGLRHPEELLHSLYATGVLGVERLSIPAQAFHVAKRYMNGGFERIIKSLIDTVQPGEVKPFWMKDLWNNGHTVLGGFFDLIGIPNTIEQEFHSRPTPNEATVLFLRQLTRRKIDDETYRNVVKAVETVIHESKIKRAESFFPEAMQERLSARFAEDVEWLSSGLGMTKPAKVIIPPLPFRRMNTPAENAAIIEKLLPAMTKPTATRMRAMQRHLMQAEGKLATDHGGI</sequence>
<evidence type="ECO:0008006" key="3">
    <source>
        <dbReference type="Google" id="ProtNLM"/>
    </source>
</evidence>
<dbReference type="RefSeq" id="WP_220663835.1">
    <property type="nucleotide sequence ID" value="NZ_CP069370.1"/>
</dbReference>
<dbReference type="Gene3D" id="3.40.50.300">
    <property type="entry name" value="P-loop containing nucleotide triphosphate hydrolases"/>
    <property type="match status" value="1"/>
</dbReference>
<proteinExistence type="predicted"/>
<evidence type="ECO:0000313" key="2">
    <source>
        <dbReference type="Proteomes" id="UP000826300"/>
    </source>
</evidence>
<evidence type="ECO:0000313" key="1">
    <source>
        <dbReference type="EMBL" id="QYZ71347.1"/>
    </source>
</evidence>
<dbReference type="SUPFAM" id="SSF52540">
    <property type="entry name" value="P-loop containing nucleoside triphosphate hydrolases"/>
    <property type="match status" value="1"/>
</dbReference>